<evidence type="ECO:0000256" key="2">
    <source>
        <dbReference type="ARBA" id="ARBA00005417"/>
    </source>
</evidence>
<gene>
    <name evidence="9" type="ORF">QYE77_06580</name>
</gene>
<dbReference type="CDD" id="cd03257">
    <property type="entry name" value="ABC_NikE_OppD_transporters"/>
    <property type="match status" value="1"/>
</dbReference>
<evidence type="ECO:0000256" key="3">
    <source>
        <dbReference type="ARBA" id="ARBA00022448"/>
    </source>
</evidence>
<dbReference type="SMART" id="SM00382">
    <property type="entry name" value="AAA"/>
    <property type="match status" value="1"/>
</dbReference>
<name>A0ABU3NM57_9CHLR</name>
<reference evidence="9 10" key="1">
    <citation type="submission" date="2023-07" db="EMBL/GenBank/DDBJ databases">
        <title>Novel species of Thermanaerothrix with wide hydrolytic capabilities.</title>
        <authorList>
            <person name="Zayulina K.S."/>
            <person name="Podosokorskaya O.A."/>
            <person name="Elcheninov A.G."/>
        </authorList>
    </citation>
    <scope>NUCLEOTIDE SEQUENCE [LARGE SCALE GENOMIC DNA]</scope>
    <source>
        <strain evidence="9 10">4228-RoL</strain>
    </source>
</reference>
<dbReference type="InterPro" id="IPR017871">
    <property type="entry name" value="ABC_transporter-like_CS"/>
</dbReference>
<comment type="similarity">
    <text evidence="2">Belongs to the ABC transporter superfamily.</text>
</comment>
<dbReference type="Gene3D" id="3.40.50.300">
    <property type="entry name" value="P-loop containing nucleotide triphosphate hydrolases"/>
    <property type="match status" value="1"/>
</dbReference>
<evidence type="ECO:0000256" key="1">
    <source>
        <dbReference type="ARBA" id="ARBA00004202"/>
    </source>
</evidence>
<protein>
    <submittedName>
        <fullName evidence="9">ABC transporter ATP-binding protein</fullName>
    </submittedName>
</protein>
<keyword evidence="6 9" id="KW-0067">ATP-binding</keyword>
<evidence type="ECO:0000256" key="6">
    <source>
        <dbReference type="ARBA" id="ARBA00022840"/>
    </source>
</evidence>
<dbReference type="PROSITE" id="PS50893">
    <property type="entry name" value="ABC_TRANSPORTER_2"/>
    <property type="match status" value="1"/>
</dbReference>
<keyword evidence="3" id="KW-0813">Transport</keyword>
<evidence type="ECO:0000313" key="10">
    <source>
        <dbReference type="Proteomes" id="UP001254165"/>
    </source>
</evidence>
<keyword evidence="4" id="KW-1003">Cell membrane</keyword>
<evidence type="ECO:0000259" key="8">
    <source>
        <dbReference type="PROSITE" id="PS50893"/>
    </source>
</evidence>
<proteinExistence type="inferred from homology"/>
<dbReference type="SUPFAM" id="SSF52540">
    <property type="entry name" value="P-loop containing nucleoside triphosphate hydrolases"/>
    <property type="match status" value="1"/>
</dbReference>
<dbReference type="InterPro" id="IPR013563">
    <property type="entry name" value="Oligopep_ABC_C"/>
</dbReference>
<dbReference type="EMBL" id="JAUHMF010000001">
    <property type="protein sequence ID" value="MDT8897929.1"/>
    <property type="molecule type" value="Genomic_DNA"/>
</dbReference>
<evidence type="ECO:0000313" key="9">
    <source>
        <dbReference type="EMBL" id="MDT8897929.1"/>
    </source>
</evidence>
<dbReference type="GO" id="GO:0005524">
    <property type="term" value="F:ATP binding"/>
    <property type="evidence" value="ECO:0007669"/>
    <property type="project" value="UniProtKB-KW"/>
</dbReference>
<dbReference type="InterPro" id="IPR003593">
    <property type="entry name" value="AAA+_ATPase"/>
</dbReference>
<keyword evidence="5" id="KW-0547">Nucleotide-binding</keyword>
<sequence>MTDLLTVEGLETQFRTREGIVHAVNGVSFSLREGETLGIVGESGCGKSVTVMSMLRLIPSPPGKVVAGKAIYQGKDLLKMSDEEIRHIRGAHISMVFQDPMTSFNPVLTIGRQVAEPLEIHMGMSRKQALERAAEMLAMVGIPNAKERLNDYPHQFSGGMRQRVMIAMALICTPQILIADEPTTALDVTIQAQIIDLVKRLRDELGMAIIWITHDLGIIAGLADRVAVMYGGYIIEMAQVDELYAHPTHPYTIGLLGSLPRMDETGHRRLVSIDGLPPVLLEKPNYCPFAPRCKYAVEHCWHENPPLMTVAPEHQVACWVDTQTGRER</sequence>
<comment type="caution">
    <text evidence="9">The sequence shown here is derived from an EMBL/GenBank/DDBJ whole genome shotgun (WGS) entry which is preliminary data.</text>
</comment>
<dbReference type="RefSeq" id="WP_315624580.1">
    <property type="nucleotide sequence ID" value="NZ_JAUHMF010000001.1"/>
</dbReference>
<keyword evidence="10" id="KW-1185">Reference proteome</keyword>
<evidence type="ECO:0000256" key="7">
    <source>
        <dbReference type="ARBA" id="ARBA00023136"/>
    </source>
</evidence>
<dbReference type="Proteomes" id="UP001254165">
    <property type="component" value="Unassembled WGS sequence"/>
</dbReference>
<dbReference type="InterPro" id="IPR027417">
    <property type="entry name" value="P-loop_NTPase"/>
</dbReference>
<dbReference type="PROSITE" id="PS00211">
    <property type="entry name" value="ABC_TRANSPORTER_1"/>
    <property type="match status" value="1"/>
</dbReference>
<dbReference type="Pfam" id="PF00005">
    <property type="entry name" value="ABC_tran"/>
    <property type="match status" value="1"/>
</dbReference>
<feature type="domain" description="ABC transporter" evidence="8">
    <location>
        <begin position="5"/>
        <end position="256"/>
    </location>
</feature>
<dbReference type="Pfam" id="PF08352">
    <property type="entry name" value="oligo_HPY"/>
    <property type="match status" value="1"/>
</dbReference>
<dbReference type="PANTHER" id="PTHR43297">
    <property type="entry name" value="OLIGOPEPTIDE TRANSPORT ATP-BINDING PROTEIN APPD"/>
    <property type="match status" value="1"/>
</dbReference>
<dbReference type="NCBIfam" id="TIGR01727">
    <property type="entry name" value="oligo_HPY"/>
    <property type="match status" value="1"/>
</dbReference>
<dbReference type="InterPro" id="IPR050388">
    <property type="entry name" value="ABC_Ni/Peptide_Import"/>
</dbReference>
<accession>A0ABU3NM57</accession>
<evidence type="ECO:0000256" key="4">
    <source>
        <dbReference type="ARBA" id="ARBA00022475"/>
    </source>
</evidence>
<dbReference type="PANTHER" id="PTHR43297:SF2">
    <property type="entry name" value="DIPEPTIDE TRANSPORT ATP-BINDING PROTEIN DPPD"/>
    <property type="match status" value="1"/>
</dbReference>
<organism evidence="9 10">
    <name type="scientific">Thermanaerothrix solaris</name>
    <dbReference type="NCBI Taxonomy" id="3058434"/>
    <lineage>
        <taxon>Bacteria</taxon>
        <taxon>Bacillati</taxon>
        <taxon>Chloroflexota</taxon>
        <taxon>Anaerolineae</taxon>
        <taxon>Anaerolineales</taxon>
        <taxon>Anaerolineaceae</taxon>
        <taxon>Thermanaerothrix</taxon>
    </lineage>
</organism>
<evidence type="ECO:0000256" key="5">
    <source>
        <dbReference type="ARBA" id="ARBA00022741"/>
    </source>
</evidence>
<keyword evidence="7" id="KW-0472">Membrane</keyword>
<comment type="subcellular location">
    <subcellularLocation>
        <location evidence="1">Cell membrane</location>
        <topology evidence="1">Peripheral membrane protein</topology>
    </subcellularLocation>
</comment>
<dbReference type="InterPro" id="IPR003439">
    <property type="entry name" value="ABC_transporter-like_ATP-bd"/>
</dbReference>